<evidence type="ECO:0000259" key="2">
    <source>
        <dbReference type="Pfam" id="PF00326"/>
    </source>
</evidence>
<keyword evidence="1" id="KW-0378">Hydrolase</keyword>
<dbReference type="Proteomes" id="UP001176806">
    <property type="component" value="Unassembled WGS sequence"/>
</dbReference>
<dbReference type="SUPFAM" id="SSF52266">
    <property type="entry name" value="SGNH hydrolase"/>
    <property type="match status" value="1"/>
</dbReference>
<evidence type="ECO:0000256" key="1">
    <source>
        <dbReference type="ARBA" id="ARBA00022801"/>
    </source>
</evidence>
<organism evidence="4 5">
    <name type="scientific">Flavivirga jejuensis</name>
    <dbReference type="NCBI Taxonomy" id="870487"/>
    <lineage>
        <taxon>Bacteria</taxon>
        <taxon>Pseudomonadati</taxon>
        <taxon>Bacteroidota</taxon>
        <taxon>Flavobacteriia</taxon>
        <taxon>Flavobacteriales</taxon>
        <taxon>Flavobacteriaceae</taxon>
        <taxon>Flavivirga</taxon>
    </lineage>
</organism>
<name>A0ABT8WSN4_9FLAO</name>
<dbReference type="InterPro" id="IPR005181">
    <property type="entry name" value="SASA"/>
</dbReference>
<gene>
    <name evidence="4" type="ORF">Q4Q40_18475</name>
</gene>
<keyword evidence="5" id="KW-1185">Reference proteome</keyword>
<dbReference type="Gene3D" id="3.40.50.1820">
    <property type="entry name" value="alpha/beta hydrolase"/>
    <property type="match status" value="1"/>
</dbReference>
<dbReference type="InterPro" id="IPR036514">
    <property type="entry name" value="SGNH_hydro_sf"/>
</dbReference>
<protein>
    <submittedName>
        <fullName evidence="4">Sialate O-acetylesterase</fullName>
    </submittedName>
</protein>
<dbReference type="InterPro" id="IPR029058">
    <property type="entry name" value="AB_hydrolase_fold"/>
</dbReference>
<evidence type="ECO:0000259" key="3">
    <source>
        <dbReference type="Pfam" id="PF03629"/>
    </source>
</evidence>
<dbReference type="PANTHER" id="PTHR31988">
    <property type="entry name" value="ESTERASE, PUTATIVE (DUF303)-RELATED"/>
    <property type="match status" value="1"/>
</dbReference>
<dbReference type="Gene3D" id="3.40.50.1110">
    <property type="entry name" value="SGNH hydrolase"/>
    <property type="match status" value="1"/>
</dbReference>
<reference evidence="4" key="1">
    <citation type="submission" date="2023-07" db="EMBL/GenBank/DDBJ databases">
        <title>Two novel species in the genus Flavivirga.</title>
        <authorList>
            <person name="Kwon K."/>
        </authorList>
    </citation>
    <scope>NUCLEOTIDE SEQUENCE</scope>
    <source>
        <strain evidence="4">KACC 14158</strain>
    </source>
</reference>
<comment type="caution">
    <text evidence="4">The sequence shown here is derived from an EMBL/GenBank/DDBJ whole genome shotgun (WGS) entry which is preliminary data.</text>
</comment>
<accession>A0ABT8WSN4</accession>
<dbReference type="EMBL" id="JAUOEL010000007">
    <property type="protein sequence ID" value="MDO5976190.1"/>
    <property type="molecule type" value="Genomic_DNA"/>
</dbReference>
<evidence type="ECO:0000313" key="4">
    <source>
        <dbReference type="EMBL" id="MDO5976190.1"/>
    </source>
</evidence>
<dbReference type="PANTHER" id="PTHR31988:SF19">
    <property type="entry name" value="9-O-ACETYL-N-ACETYLNEURAMINIC ACID DEACETYLASE-RELATED"/>
    <property type="match status" value="1"/>
</dbReference>
<feature type="domain" description="Sialate O-acetylesterase" evidence="3">
    <location>
        <begin position="107"/>
        <end position="340"/>
    </location>
</feature>
<dbReference type="InterPro" id="IPR052940">
    <property type="entry name" value="Carb_Esterase_6"/>
</dbReference>
<evidence type="ECO:0000313" key="5">
    <source>
        <dbReference type="Proteomes" id="UP001176806"/>
    </source>
</evidence>
<dbReference type="RefSeq" id="WP_303303458.1">
    <property type="nucleotide sequence ID" value="NZ_BAABDA010000028.1"/>
</dbReference>
<proteinExistence type="predicted"/>
<feature type="domain" description="Peptidase S9 prolyl oligopeptidase catalytic" evidence="2">
    <location>
        <begin position="565"/>
        <end position="701"/>
    </location>
</feature>
<dbReference type="Pfam" id="PF00326">
    <property type="entry name" value="Peptidase_S9"/>
    <property type="match status" value="1"/>
</dbReference>
<dbReference type="Pfam" id="PF03629">
    <property type="entry name" value="SASA"/>
    <property type="match status" value="1"/>
</dbReference>
<sequence>MANLSAQELKITKSPEDFQLYARNKSDSAKVFISGLVKGTPNFKEYTLKVFKNGELYDTQKDTLKNKKFSLSTKIDAGLHQFKFEFYIKKNNADSLYLTANNVVCGDAYIITGQSNSHASSSLSTYSSPYCRSFGVKTGFESYNNKDKKVRWGLATGNCPNLKGVGGWFKKNPHGVGVWGMELMRLIVEKHQVPVCIINGGSGSSSIEQNMLYPEKPSLETSFGRLAYRVNQAGLKNNIKAILWHQGETNTNTLKGAESYESNFDTLFNDWKRVYLGLEKVYLFQLHPGCGGDYASKLREKQYQISEKYDMVDIMSTNSVIGHDGCHFSYEGYLEFAHRIFPLISGDFYNEKPDGIITPPKLEYAYYLDNNNIVLKFDQPINYNDKKKVKGNIHYLKNQFFFSKGNSAEQVSNMVENITINHDKLTLKVKKNSVFDKITYVPNKFYLNTKDVYNGPWIKGSENKLGALSFYNKKIKSTNNIKEWHGYKILDSTLNGVNFKLVFPKKANKKKNWIWRARFWGHEPQTDLALLEKGFHVAYINVGGLFGNEKAIQIWDDFYNTITTKYNLNTKVVLEGMSRGGLIVFNWANRNASKVACIYVDAPVCDFKSWPGGKGVGEGNPSTWETCLKQYDFSEKEALLYNGNPVNHLEYLASNKVPILSVVGDIDNVVPVIENTALLQKRLIALGWDLTIIRKPKVGHHPHSLKNPKPIVDFILENK</sequence>
<dbReference type="SUPFAM" id="SSF53474">
    <property type="entry name" value="alpha/beta-Hydrolases"/>
    <property type="match status" value="1"/>
</dbReference>
<dbReference type="InterPro" id="IPR001375">
    <property type="entry name" value="Peptidase_S9_cat"/>
</dbReference>